<dbReference type="AlphaFoldDB" id="A0A0A8Z546"/>
<reference evidence="1" key="1">
    <citation type="submission" date="2014-09" db="EMBL/GenBank/DDBJ databases">
        <authorList>
            <person name="Magalhaes I.L.F."/>
            <person name="Oliveira U."/>
            <person name="Santos F.R."/>
            <person name="Vidigal T.H.D.A."/>
            <person name="Brescovit A.D."/>
            <person name="Santos A.J."/>
        </authorList>
    </citation>
    <scope>NUCLEOTIDE SEQUENCE</scope>
    <source>
        <tissue evidence="1">Shoot tissue taken approximately 20 cm above the soil surface</tissue>
    </source>
</reference>
<organism evidence="1">
    <name type="scientific">Arundo donax</name>
    <name type="common">Giant reed</name>
    <name type="synonym">Donax arundinaceus</name>
    <dbReference type="NCBI Taxonomy" id="35708"/>
    <lineage>
        <taxon>Eukaryota</taxon>
        <taxon>Viridiplantae</taxon>
        <taxon>Streptophyta</taxon>
        <taxon>Embryophyta</taxon>
        <taxon>Tracheophyta</taxon>
        <taxon>Spermatophyta</taxon>
        <taxon>Magnoliopsida</taxon>
        <taxon>Liliopsida</taxon>
        <taxon>Poales</taxon>
        <taxon>Poaceae</taxon>
        <taxon>PACMAD clade</taxon>
        <taxon>Arundinoideae</taxon>
        <taxon>Arundineae</taxon>
        <taxon>Arundo</taxon>
    </lineage>
</organism>
<sequence length="36" mass="4042">MTDFVISIPHVSCSSTFMPSQFQVHLILLCSKFPTV</sequence>
<name>A0A0A8Z546_ARUDO</name>
<accession>A0A0A8Z546</accession>
<evidence type="ECO:0000313" key="1">
    <source>
        <dbReference type="EMBL" id="JAD34524.1"/>
    </source>
</evidence>
<proteinExistence type="predicted"/>
<protein>
    <submittedName>
        <fullName evidence="1">Uncharacterized protein</fullName>
    </submittedName>
</protein>
<dbReference type="EMBL" id="GBRH01263371">
    <property type="protein sequence ID" value="JAD34524.1"/>
    <property type="molecule type" value="Transcribed_RNA"/>
</dbReference>
<reference evidence="1" key="2">
    <citation type="journal article" date="2015" name="Data Brief">
        <title>Shoot transcriptome of the giant reed, Arundo donax.</title>
        <authorList>
            <person name="Barrero R.A."/>
            <person name="Guerrero F.D."/>
            <person name="Moolhuijzen P."/>
            <person name="Goolsby J.A."/>
            <person name="Tidwell J."/>
            <person name="Bellgard S.E."/>
            <person name="Bellgard M.I."/>
        </authorList>
    </citation>
    <scope>NUCLEOTIDE SEQUENCE</scope>
    <source>
        <tissue evidence="1">Shoot tissue taken approximately 20 cm above the soil surface</tissue>
    </source>
</reference>